<proteinExistence type="predicted"/>
<name>A0AAE7GPX6_CITFR</name>
<dbReference type="NCBIfam" id="TIGR03353">
    <property type="entry name" value="VI_chp_4"/>
    <property type="match status" value="1"/>
</dbReference>
<accession>A0AAE7GPX6</accession>
<reference evidence="2" key="1">
    <citation type="submission" date="2020-06" db="EMBL/GenBank/DDBJ databases">
        <title>REHAB project genomes.</title>
        <authorList>
            <person name="Shaw L.P."/>
        </authorList>
    </citation>
    <scope>NUCLEOTIDE SEQUENCE [LARGE SCALE GENOMIC DNA]</scope>
    <source>
        <strain evidence="2">RHBSTW-00398</strain>
    </source>
</reference>
<dbReference type="Pfam" id="PF05936">
    <property type="entry name" value="T6SS_VasE"/>
    <property type="match status" value="1"/>
</dbReference>
<dbReference type="PANTHER" id="PTHR35566:SF1">
    <property type="entry name" value="TYPE VI SECRETION SYSTEM BASEPLATE COMPONENT TSSK1"/>
    <property type="match status" value="1"/>
</dbReference>
<dbReference type="AlphaFoldDB" id="A0AAE7GPX6"/>
<dbReference type="EMBL" id="CP055538">
    <property type="protein sequence ID" value="QLO12392.1"/>
    <property type="molecule type" value="Genomic_DNA"/>
</dbReference>
<gene>
    <name evidence="1" type="primary">tssK</name>
    <name evidence="1" type="ORF">HV183_02510</name>
</gene>
<evidence type="ECO:0000313" key="1">
    <source>
        <dbReference type="EMBL" id="QLO12392.1"/>
    </source>
</evidence>
<dbReference type="PANTHER" id="PTHR35566">
    <property type="entry name" value="BLR3599 PROTEIN"/>
    <property type="match status" value="1"/>
</dbReference>
<dbReference type="RefSeq" id="WP_181218713.1">
    <property type="nucleotide sequence ID" value="NZ_CP055538.1"/>
</dbReference>
<evidence type="ECO:0000313" key="2">
    <source>
        <dbReference type="Proteomes" id="UP000510650"/>
    </source>
</evidence>
<organism evidence="1 2">
    <name type="scientific">Citrobacter freundii</name>
    <dbReference type="NCBI Taxonomy" id="546"/>
    <lineage>
        <taxon>Bacteria</taxon>
        <taxon>Pseudomonadati</taxon>
        <taxon>Pseudomonadota</taxon>
        <taxon>Gammaproteobacteria</taxon>
        <taxon>Enterobacterales</taxon>
        <taxon>Enterobacteriaceae</taxon>
        <taxon>Citrobacter</taxon>
        <taxon>Citrobacter freundii complex</taxon>
    </lineage>
</organism>
<dbReference type="Proteomes" id="UP000510650">
    <property type="component" value="Chromosome"/>
</dbReference>
<sequence length="445" mass="50704">MSTIPAMVCWYEGMAMLPQHFQLQALRNETLSAALTRCANPWFWGVSQLQIDEAALCAGTLRILRLEAIMPDGTPVDYDIGREPLLEFDCTRLLPAAPDSEHILWLALPPLNRAGQWQLMNSRYRSVNSPPLPDLSSGEFPDSISQWQPVPRLVCQHDLADFICLPLVQVVYTEGGFRLSEWFPPTPAVGEESYLVRHTRQLCLQAREKNLFLSREMQLAQQGQRLNDWLWLALSLHSIQGALPLLESLINSGKPHPQDLYRVLCLFIGQTAILTQDKTLPLLPAFNYQNMLPAFSSLFTVLKNQLAHIHRRYQRLNFNKLDNSFSLQLPADIHAGEPVVIGLLMPAGNTSRAENWLQHSLIASQPFLPILRRQRMHGMTLTPLAAEQRSDWEIDNSVALFTLTLTTQWFEKETPLVIASLHETEDMPQRIMLYRQEDYHDARGS</sequence>
<protein>
    <submittedName>
        <fullName evidence="1">Type VI secretion system baseplate subunit TssK</fullName>
    </submittedName>
</protein>
<dbReference type="InterPro" id="IPR010263">
    <property type="entry name" value="T6SS_TssK"/>
</dbReference>